<feature type="transmembrane region" description="Helical" evidence="2">
    <location>
        <begin position="291"/>
        <end position="307"/>
    </location>
</feature>
<evidence type="ECO:0000313" key="4">
    <source>
        <dbReference type="EMBL" id="OIQ83635.1"/>
    </source>
</evidence>
<feature type="transmembrane region" description="Helical" evidence="2">
    <location>
        <begin position="557"/>
        <end position="578"/>
    </location>
</feature>
<feature type="transmembrane region" description="Helical" evidence="2">
    <location>
        <begin position="495"/>
        <end position="514"/>
    </location>
</feature>
<feature type="transmembrane region" description="Helical" evidence="2">
    <location>
        <begin position="231"/>
        <end position="257"/>
    </location>
</feature>
<protein>
    <recommendedName>
        <fullName evidence="3">Glycosyltransferase RgtA/B/C/D-like domain-containing protein</fullName>
    </recommendedName>
</protein>
<feature type="transmembrane region" description="Helical" evidence="2">
    <location>
        <begin position="399"/>
        <end position="420"/>
    </location>
</feature>
<keyword evidence="2" id="KW-0812">Transmembrane</keyword>
<sequence>MIHANDDADRDAAHGPGDANPATAEPVPPRHHARTRRDDLLRDDSGMMGGLMDVRTSPRPAAPPAPDSSRRPGFRRLVVSLPDRVPVVLMVLGVVCLLAILANVFEPVVVVPASIVGVAALWRFGPEPLHVTRSAVVSSALVLGFALVWIAVNVRYASEYVVVNRDPGFLTLQAIWLRTHHASEIPVGSAADVMNAVSAAHAGMDAFDLRNGVLYAQGNKMLPGLLAAEGWIGGVRAILAGNLLIGGAGIVTVFATARRLVGDWWALLPAIALAGSLPFLAFTRAGYTEPLAMVFTLAGVAAALSALRSRRRSQFLLTGALLGTAAASRIDGTLGVLAVFAAIGVVAFVTVDARTRAALRAGLLWTASLAIPLALLGIWDVREKSPVYLAEQQTNVASLLGLTLFALAIALTTTIGAPFVRLRLLVDRHRRGIGLAVALVFALAMAVLVSRPWWLVERHLQAGSSVVSDMAHLQASLGLPVDPRRSYDELSLSWIAWYFGWTVVALGIVGLVLMARRAIADRDARLGAFTAFVMVGSTYYLIRVNITPDQIWAVRRLLPLTIPGFLIASAWVLSLVRIRKRPARGALVAALTVAIAVFPVLTWNGLAGRVELKGRYEQALSACTALDHADVRHVVWIHSSPFHYLATLRVICDVDVVEFVAPPTEAQLAQVRAAWGTAPVAVMSFDVGMVPWTTRPAAPIETTVSTEMARRLTGRPTSETSTTSALWFGMLTDAGTVTPSP</sequence>
<keyword evidence="2" id="KW-0472">Membrane</keyword>
<comment type="caution">
    <text evidence="4">The sequence shown here is derived from an EMBL/GenBank/DDBJ whole genome shotgun (WGS) entry which is preliminary data.</text>
</comment>
<feature type="compositionally biased region" description="Low complexity" evidence="1">
    <location>
        <begin position="50"/>
        <end position="59"/>
    </location>
</feature>
<keyword evidence="2" id="KW-1133">Transmembrane helix</keyword>
<feature type="transmembrane region" description="Helical" evidence="2">
    <location>
        <begin position="264"/>
        <end position="285"/>
    </location>
</feature>
<evidence type="ECO:0000256" key="2">
    <source>
        <dbReference type="SAM" id="Phobius"/>
    </source>
</evidence>
<dbReference type="EMBL" id="MLJW01000685">
    <property type="protein sequence ID" value="OIQ83635.1"/>
    <property type="molecule type" value="Genomic_DNA"/>
</dbReference>
<feature type="transmembrane region" description="Helical" evidence="2">
    <location>
        <begin position="136"/>
        <end position="157"/>
    </location>
</feature>
<feature type="transmembrane region" description="Helical" evidence="2">
    <location>
        <begin position="361"/>
        <end position="379"/>
    </location>
</feature>
<evidence type="ECO:0000256" key="1">
    <source>
        <dbReference type="SAM" id="MobiDB-lite"/>
    </source>
</evidence>
<feature type="transmembrane region" description="Helical" evidence="2">
    <location>
        <begin position="585"/>
        <end position="606"/>
    </location>
</feature>
<feature type="transmembrane region" description="Helical" evidence="2">
    <location>
        <begin position="432"/>
        <end position="454"/>
    </location>
</feature>
<feature type="transmembrane region" description="Helical" evidence="2">
    <location>
        <begin position="85"/>
        <end position="102"/>
    </location>
</feature>
<dbReference type="Pfam" id="PF13231">
    <property type="entry name" value="PMT_2"/>
    <property type="match status" value="1"/>
</dbReference>
<name>A0A1J5R1M9_9ZZZZ</name>
<proteinExistence type="predicted"/>
<feature type="transmembrane region" description="Helical" evidence="2">
    <location>
        <begin position="526"/>
        <end position="542"/>
    </location>
</feature>
<reference evidence="4" key="1">
    <citation type="submission" date="2016-10" db="EMBL/GenBank/DDBJ databases">
        <title>Sequence of Gallionella enrichment culture.</title>
        <authorList>
            <person name="Poehlein A."/>
            <person name="Muehling M."/>
            <person name="Daniel R."/>
        </authorList>
    </citation>
    <scope>NUCLEOTIDE SEQUENCE</scope>
</reference>
<feature type="compositionally biased region" description="Basic and acidic residues" evidence="1">
    <location>
        <begin position="36"/>
        <end position="45"/>
    </location>
</feature>
<dbReference type="InterPro" id="IPR038731">
    <property type="entry name" value="RgtA/B/C-like"/>
</dbReference>
<evidence type="ECO:0000259" key="3">
    <source>
        <dbReference type="Pfam" id="PF13231"/>
    </source>
</evidence>
<feature type="domain" description="Glycosyltransferase RgtA/B/C/D-like" evidence="3">
    <location>
        <begin position="237"/>
        <end position="373"/>
    </location>
</feature>
<organism evidence="4">
    <name type="scientific">mine drainage metagenome</name>
    <dbReference type="NCBI Taxonomy" id="410659"/>
    <lineage>
        <taxon>unclassified sequences</taxon>
        <taxon>metagenomes</taxon>
        <taxon>ecological metagenomes</taxon>
    </lineage>
</organism>
<feature type="compositionally biased region" description="Basic and acidic residues" evidence="1">
    <location>
        <begin position="1"/>
        <end position="13"/>
    </location>
</feature>
<gene>
    <name evidence="4" type="ORF">GALL_345580</name>
</gene>
<accession>A0A1J5R1M9</accession>
<dbReference type="AlphaFoldDB" id="A0A1J5R1M9"/>
<feature type="region of interest" description="Disordered" evidence="1">
    <location>
        <begin position="1"/>
        <end position="70"/>
    </location>
</feature>
<feature type="transmembrane region" description="Helical" evidence="2">
    <location>
        <begin position="336"/>
        <end position="354"/>
    </location>
</feature>